<dbReference type="Pfam" id="PF00587">
    <property type="entry name" value="tRNA-synt_2b"/>
    <property type="match status" value="1"/>
</dbReference>
<dbReference type="EC" id="6.1.1.15" evidence="10"/>
<evidence type="ECO:0000256" key="1">
    <source>
        <dbReference type="ARBA" id="ARBA00004496"/>
    </source>
</evidence>
<organism evidence="12 13">
    <name type="scientific">Treponema lecithinolyticum ATCC 700332</name>
    <dbReference type="NCBI Taxonomy" id="1321815"/>
    <lineage>
        <taxon>Bacteria</taxon>
        <taxon>Pseudomonadati</taxon>
        <taxon>Spirochaetota</taxon>
        <taxon>Spirochaetia</taxon>
        <taxon>Spirochaetales</taxon>
        <taxon>Treponemataceae</taxon>
        <taxon>Treponema</taxon>
    </lineage>
</organism>
<evidence type="ECO:0000256" key="7">
    <source>
        <dbReference type="ARBA" id="ARBA00022917"/>
    </source>
</evidence>
<dbReference type="GO" id="GO:0016874">
    <property type="term" value="F:ligase activity"/>
    <property type="evidence" value="ECO:0007669"/>
    <property type="project" value="UniProtKB-KW"/>
</dbReference>
<comment type="caution">
    <text evidence="12">The sequence shown here is derived from an EMBL/GenBank/DDBJ whole genome shotgun (WGS) entry which is preliminary data.</text>
</comment>
<comment type="domain">
    <text evidence="10">Consists of three domains: the N-terminal catalytic domain, the editing domain and the C-terminal anticodon-binding domain.</text>
</comment>
<keyword evidence="3 10" id="KW-0963">Cytoplasm</keyword>
<keyword evidence="6 10" id="KW-0067">ATP-binding</keyword>
<dbReference type="SUPFAM" id="SSF55826">
    <property type="entry name" value="YbaK/ProRS associated domain"/>
    <property type="match status" value="1"/>
</dbReference>
<dbReference type="Gene3D" id="3.40.50.800">
    <property type="entry name" value="Anticodon-binding domain"/>
    <property type="match status" value="1"/>
</dbReference>
<reference evidence="12 13" key="1">
    <citation type="submission" date="2013-08" db="EMBL/GenBank/DDBJ databases">
        <authorList>
            <person name="Weinstock G."/>
            <person name="Sodergren E."/>
            <person name="Wylie T."/>
            <person name="Fulton L."/>
            <person name="Fulton R."/>
            <person name="Fronick C."/>
            <person name="O'Laughlin M."/>
            <person name="Godfrey J."/>
            <person name="Miner T."/>
            <person name="Herter B."/>
            <person name="Appelbaum E."/>
            <person name="Cordes M."/>
            <person name="Lek S."/>
            <person name="Wollam A."/>
            <person name="Pepin K.H."/>
            <person name="Palsikar V.B."/>
            <person name="Mitreva M."/>
            <person name="Wilson R.K."/>
        </authorList>
    </citation>
    <scope>NUCLEOTIDE SEQUENCE [LARGE SCALE GENOMIC DNA]</scope>
    <source>
        <strain evidence="12 13">ATCC 700332</strain>
    </source>
</reference>
<evidence type="ECO:0000259" key="11">
    <source>
        <dbReference type="PROSITE" id="PS50862"/>
    </source>
</evidence>
<dbReference type="HAMAP" id="MF_01569">
    <property type="entry name" value="Pro_tRNA_synth_type1"/>
    <property type="match status" value="1"/>
</dbReference>
<dbReference type="Pfam" id="PF04073">
    <property type="entry name" value="tRNA_edit"/>
    <property type="match status" value="1"/>
</dbReference>
<evidence type="ECO:0000256" key="2">
    <source>
        <dbReference type="ARBA" id="ARBA00011738"/>
    </source>
</evidence>
<evidence type="ECO:0000256" key="8">
    <source>
        <dbReference type="ARBA" id="ARBA00023146"/>
    </source>
</evidence>
<dbReference type="PANTHER" id="PTHR42753:SF2">
    <property type="entry name" value="PROLINE--TRNA LIGASE"/>
    <property type="match status" value="1"/>
</dbReference>
<keyword evidence="8 10" id="KW-0030">Aminoacyl-tRNA synthetase</keyword>
<dbReference type="RefSeq" id="WP_021688117.1">
    <property type="nucleotide sequence ID" value="NZ_KI260571.1"/>
</dbReference>
<dbReference type="InterPro" id="IPR002316">
    <property type="entry name" value="Pro-tRNA-ligase_IIa"/>
</dbReference>
<comment type="similarity">
    <text evidence="10">Belongs to the class-II aminoacyl-tRNA synthetase family. ProS type 1 subfamily.</text>
</comment>
<feature type="domain" description="Aminoacyl-transfer RNA synthetases class-II family profile" evidence="11">
    <location>
        <begin position="51"/>
        <end position="493"/>
    </location>
</feature>
<dbReference type="InterPro" id="IPR044140">
    <property type="entry name" value="ProRS_anticodon_short"/>
</dbReference>
<sequence length="606" mass="66811">MKTSQTTMFTLRETPAEAVIASHQLMLRSGLMRKLGNGLFAYLPMGLNCFRKVEQIIREEMNRIGALECKPSVVVPGELWRASGRWDSMGDGLLRAKNRLGQELVVSPTAEEVFTALIKDEVSSYKQLPLVLYQINTKFRDEIRPRYGVMRGREFTMKDAYSFHTDEKSMDKTYNDFALAYRRIFKRLGLTVISVRADSGAMGGTGSEEFMVESPVGDDVLILCPSCGYAANTEKASCANDPVLGENGQSIEPNGKAVEAVDTPNVKTIEELAAFLHSSAKSFIKTLIYRADNAELPIAGNYPAMHDEQNGQSCRSIFVAVCIRGDLDINEAKLASFLKASEVCLASNDDVERVTGAPVGFAGPVGLTGVPVIADTTVMNMHNAITGGLKKDVHLCNVEPLRDFTPAFQTDVRIVVAGDKCPHCASEFYSTKGNELGHIFKLGYKYSESMNACYLDESGKQRHPLMGCYGIGVDRTLASIIEEHHDDKGIVWPMTSAPYQAAVIPIRYEDDMKKAADELYEKLQAAGMEVLLDDRNERPGVKFKDMDLLGIPVHIIVGDKNLPKTELKLRSNGKTCLLGIDEAVAHTKEIVQKELAQLNDCSQIRL</sequence>
<dbReference type="NCBIfam" id="NF006625">
    <property type="entry name" value="PRK09194.1"/>
    <property type="match status" value="1"/>
</dbReference>
<evidence type="ECO:0000256" key="3">
    <source>
        <dbReference type="ARBA" id="ARBA00022490"/>
    </source>
</evidence>
<evidence type="ECO:0000256" key="9">
    <source>
        <dbReference type="ARBA" id="ARBA00047671"/>
    </source>
</evidence>
<comment type="subcellular location">
    <subcellularLocation>
        <location evidence="1 10">Cytoplasm</location>
    </subcellularLocation>
</comment>
<evidence type="ECO:0000256" key="5">
    <source>
        <dbReference type="ARBA" id="ARBA00022741"/>
    </source>
</evidence>
<dbReference type="InterPro" id="IPR036621">
    <property type="entry name" value="Anticodon-bd_dom_sf"/>
</dbReference>
<keyword evidence="13" id="KW-1185">Reference proteome</keyword>
<name>A0ABN0NWV8_TRELE</name>
<dbReference type="InterPro" id="IPR006195">
    <property type="entry name" value="aa-tRNA-synth_II"/>
</dbReference>
<comment type="catalytic activity">
    <reaction evidence="9 10">
        <text>tRNA(Pro) + L-proline + ATP = L-prolyl-tRNA(Pro) + AMP + diphosphate</text>
        <dbReference type="Rhea" id="RHEA:14305"/>
        <dbReference type="Rhea" id="RHEA-COMP:9700"/>
        <dbReference type="Rhea" id="RHEA-COMP:9702"/>
        <dbReference type="ChEBI" id="CHEBI:30616"/>
        <dbReference type="ChEBI" id="CHEBI:33019"/>
        <dbReference type="ChEBI" id="CHEBI:60039"/>
        <dbReference type="ChEBI" id="CHEBI:78442"/>
        <dbReference type="ChEBI" id="CHEBI:78532"/>
        <dbReference type="ChEBI" id="CHEBI:456215"/>
        <dbReference type="EC" id="6.1.1.15"/>
    </reaction>
</comment>
<dbReference type="InterPro" id="IPR007214">
    <property type="entry name" value="YbaK/aa-tRNA-synth-assoc-dom"/>
</dbReference>
<dbReference type="InterPro" id="IPR023717">
    <property type="entry name" value="Pro-tRNA-Synthase_IIa_type1"/>
</dbReference>
<keyword evidence="7 10" id="KW-0648">Protein biosynthesis</keyword>
<comment type="function">
    <text evidence="10">Catalyzes the attachment of proline to tRNA(Pro) in a two-step reaction: proline is first activated by ATP to form Pro-AMP and then transferred to the acceptor end of tRNA(Pro). As ProRS can inadvertently accommodate and process non-cognate amino acids such as alanine and cysteine, to avoid such errors it has two additional distinct editing activities against alanine. One activity is designated as 'pretransfer' editing and involves the tRNA(Pro)-independent hydrolysis of activated Ala-AMP. The other activity is designated 'posttransfer' editing and involves deacylation of mischarged Ala-tRNA(Pro). The misacylated Cys-tRNA(Pro) is not edited by ProRS.</text>
</comment>
<dbReference type="InterPro" id="IPR036754">
    <property type="entry name" value="YbaK/aa-tRNA-synt-asso_dom_sf"/>
</dbReference>
<proteinExistence type="inferred from homology"/>
<dbReference type="CDD" id="cd04334">
    <property type="entry name" value="ProRS-INS"/>
    <property type="match status" value="1"/>
</dbReference>
<dbReference type="Pfam" id="PF03129">
    <property type="entry name" value="HGTP_anticodon"/>
    <property type="match status" value="1"/>
</dbReference>
<dbReference type="InterPro" id="IPR050062">
    <property type="entry name" value="Pro-tRNA_synthetase"/>
</dbReference>
<evidence type="ECO:0000313" key="12">
    <source>
        <dbReference type="EMBL" id="ERJ91895.1"/>
    </source>
</evidence>
<dbReference type="SUPFAM" id="SSF55681">
    <property type="entry name" value="Class II aaRS and biotin synthetases"/>
    <property type="match status" value="1"/>
</dbReference>
<dbReference type="InterPro" id="IPR002314">
    <property type="entry name" value="aa-tRNA-synt_IIb"/>
</dbReference>
<comment type="subunit">
    <text evidence="2 10">Homodimer.</text>
</comment>
<dbReference type="PROSITE" id="PS50862">
    <property type="entry name" value="AA_TRNA_LIGASE_II"/>
    <property type="match status" value="1"/>
</dbReference>
<dbReference type="PANTHER" id="PTHR42753">
    <property type="entry name" value="MITOCHONDRIAL RIBOSOME PROTEIN L39/PROLYL-TRNA LIGASE FAMILY MEMBER"/>
    <property type="match status" value="1"/>
</dbReference>
<evidence type="ECO:0000256" key="6">
    <source>
        <dbReference type="ARBA" id="ARBA00022840"/>
    </source>
</evidence>
<dbReference type="Gene3D" id="3.30.930.10">
    <property type="entry name" value="Bira Bifunctional Protein, Domain 2"/>
    <property type="match status" value="2"/>
</dbReference>
<dbReference type="EMBL" id="AWVH01000040">
    <property type="protein sequence ID" value="ERJ91895.1"/>
    <property type="molecule type" value="Genomic_DNA"/>
</dbReference>
<dbReference type="InterPro" id="IPR004154">
    <property type="entry name" value="Anticodon-bd"/>
</dbReference>
<dbReference type="InterPro" id="IPR045864">
    <property type="entry name" value="aa-tRNA-synth_II/BPL/LPL"/>
</dbReference>
<dbReference type="SUPFAM" id="SSF52954">
    <property type="entry name" value="Class II aaRS ABD-related"/>
    <property type="match status" value="1"/>
</dbReference>
<dbReference type="InterPro" id="IPR004500">
    <property type="entry name" value="Pro-tRNA-synth_IIa_bac-type"/>
</dbReference>
<dbReference type="CDD" id="cd00861">
    <property type="entry name" value="ProRS_anticodon_short"/>
    <property type="match status" value="1"/>
</dbReference>
<evidence type="ECO:0000256" key="4">
    <source>
        <dbReference type="ARBA" id="ARBA00022598"/>
    </source>
</evidence>
<keyword evidence="4 10" id="KW-0436">Ligase</keyword>
<dbReference type="CDD" id="cd00779">
    <property type="entry name" value="ProRS_core_prok"/>
    <property type="match status" value="1"/>
</dbReference>
<gene>
    <name evidence="10" type="primary">proS</name>
    <name evidence="12" type="ORF">HMPREF9193_01903</name>
</gene>
<evidence type="ECO:0000256" key="10">
    <source>
        <dbReference type="HAMAP-Rule" id="MF_01569"/>
    </source>
</evidence>
<evidence type="ECO:0000313" key="13">
    <source>
        <dbReference type="Proteomes" id="UP000016649"/>
    </source>
</evidence>
<protein>
    <recommendedName>
        <fullName evidence="10">Proline--tRNA ligase</fullName>
        <ecNumber evidence="10">6.1.1.15</ecNumber>
    </recommendedName>
    <alternativeName>
        <fullName evidence="10">Prolyl-tRNA synthetase</fullName>
        <shortName evidence="10">ProRS</shortName>
    </alternativeName>
</protein>
<dbReference type="NCBIfam" id="TIGR00409">
    <property type="entry name" value="proS_fam_II"/>
    <property type="match status" value="1"/>
</dbReference>
<dbReference type="InterPro" id="IPR033730">
    <property type="entry name" value="ProRS_core_prok"/>
</dbReference>
<keyword evidence="5 10" id="KW-0547">Nucleotide-binding</keyword>
<dbReference type="PRINTS" id="PR01046">
    <property type="entry name" value="TRNASYNTHPRO"/>
</dbReference>
<dbReference type="Proteomes" id="UP000016649">
    <property type="component" value="Unassembled WGS sequence"/>
</dbReference>
<accession>A0ABN0NWV8</accession>